<comment type="subcellular location">
    <subcellularLocation>
        <location evidence="1">Nucleus speckle</location>
    </subcellularLocation>
</comment>
<dbReference type="Pfam" id="PF00505">
    <property type="entry name" value="HMG_box"/>
    <property type="match status" value="2"/>
</dbReference>
<keyword evidence="18" id="KW-1185">Reference proteome</keyword>
<evidence type="ECO:0000256" key="2">
    <source>
        <dbReference type="ARBA" id="ARBA00005998"/>
    </source>
</evidence>
<keyword evidence="10" id="KW-0804">Transcription</keyword>
<dbReference type="PANTHER" id="PTHR10270">
    <property type="entry name" value="SOX TRANSCRIPTION FACTOR"/>
    <property type="match status" value="1"/>
</dbReference>
<evidence type="ECO:0000256" key="15">
    <source>
        <dbReference type="SAM" id="Phobius"/>
    </source>
</evidence>
<evidence type="ECO:0000256" key="13">
    <source>
        <dbReference type="PROSITE-ProRule" id="PRU00267"/>
    </source>
</evidence>
<dbReference type="GO" id="GO:0016607">
    <property type="term" value="C:nuclear speck"/>
    <property type="evidence" value="ECO:0007669"/>
    <property type="project" value="UniProtKB-SubCell"/>
</dbReference>
<dbReference type="PANTHER" id="PTHR10270:SF161">
    <property type="entry name" value="SEX-DETERMINING REGION Y PROTEIN"/>
    <property type="match status" value="1"/>
</dbReference>
<dbReference type="OrthoDB" id="10252009at2759"/>
<dbReference type="GO" id="GO:0001228">
    <property type="term" value="F:DNA-binding transcription activator activity, RNA polymerase II-specific"/>
    <property type="evidence" value="ECO:0007669"/>
    <property type="project" value="TreeGrafter"/>
</dbReference>
<evidence type="ECO:0000256" key="12">
    <source>
        <dbReference type="ARBA" id="ARBA00045821"/>
    </source>
</evidence>
<evidence type="ECO:0000256" key="11">
    <source>
        <dbReference type="ARBA" id="ARBA00032498"/>
    </source>
</evidence>
<dbReference type="Gene3D" id="1.10.30.10">
    <property type="entry name" value="High mobility group box domain"/>
    <property type="match status" value="2"/>
</dbReference>
<dbReference type="Proteomes" id="UP001148018">
    <property type="component" value="Unassembled WGS sequence"/>
</dbReference>
<proteinExistence type="inferred from homology"/>
<organism evidence="17 18">
    <name type="scientific">Muraenolepis orangiensis</name>
    <name type="common">Patagonian moray cod</name>
    <dbReference type="NCBI Taxonomy" id="630683"/>
    <lineage>
        <taxon>Eukaryota</taxon>
        <taxon>Metazoa</taxon>
        <taxon>Chordata</taxon>
        <taxon>Craniata</taxon>
        <taxon>Vertebrata</taxon>
        <taxon>Euteleostomi</taxon>
        <taxon>Actinopterygii</taxon>
        <taxon>Neopterygii</taxon>
        <taxon>Teleostei</taxon>
        <taxon>Neoteleostei</taxon>
        <taxon>Acanthomorphata</taxon>
        <taxon>Zeiogadaria</taxon>
        <taxon>Gadariae</taxon>
        <taxon>Gadiformes</taxon>
        <taxon>Muraenolepidoidei</taxon>
        <taxon>Muraenolepididae</taxon>
        <taxon>Muraenolepis</taxon>
    </lineage>
</organism>
<dbReference type="GO" id="GO:0005516">
    <property type="term" value="F:calmodulin binding"/>
    <property type="evidence" value="ECO:0007669"/>
    <property type="project" value="UniProtKB-KW"/>
</dbReference>
<evidence type="ECO:0000256" key="4">
    <source>
        <dbReference type="ARBA" id="ARBA00022782"/>
    </source>
</evidence>
<name>A0A9Q0I878_9TELE</name>
<evidence type="ECO:0000256" key="5">
    <source>
        <dbReference type="ARBA" id="ARBA00022860"/>
    </source>
</evidence>
<evidence type="ECO:0000256" key="8">
    <source>
        <dbReference type="ARBA" id="ARBA00023125"/>
    </source>
</evidence>
<feature type="domain" description="HMG box" evidence="16">
    <location>
        <begin position="1"/>
        <end position="61"/>
    </location>
</feature>
<dbReference type="GO" id="GO:0007548">
    <property type="term" value="P:sex differentiation"/>
    <property type="evidence" value="ECO:0007669"/>
    <property type="project" value="UniProtKB-KW"/>
</dbReference>
<dbReference type="GO" id="GO:0000978">
    <property type="term" value="F:RNA polymerase II cis-regulatory region sequence-specific DNA binding"/>
    <property type="evidence" value="ECO:0007669"/>
    <property type="project" value="TreeGrafter"/>
</dbReference>
<sequence length="557" mass="62345">MVWARARRPVLSRDHPQVACTDISVRLGTEWTALTEDQKVPYYQESWRLKVIHQQQFPGWTYNPPRRKKECAESERPSTRDSVQAQEEEPWSYDASIPHQVRRLETETFNRDRKDKDRIKRPMNAFMVWARARRPVLSRDHPRVASADISVRLGTEWTALTEDQKVPYYQESWRLKVIHQQQFPGWTYKPPRRKKECAESERPSTRDSVQAQEEEPWSYDASIPHQVRRLETDSGRLPPASTHSLTPATTSVPASPPLAGVWPSDVADPRTSYPGPSPSSRPSPSQAFTSCPQGLIQGQLLPEPSPSSVVCSSIPEVPAPLGFYPNPHFGPYCPSGFFSGLQYDPQSYPNSGSAAANVLSYYESPPQWSELAALNLEYLQCTQQQAGADASRPGPQGAPCSYAAQTSGPYLPILTGMLDIQLNPSHQVPSQQPQQEADSEGLFVVPENVEVDSMWHIVVYDSDTTSLQNSGEAGRCADVLAKVSLYPVSVVKGGFQKFSALYPFFRSVQIMYTIMPYPVEILVGLLYMADHKQAMSHSMCEDLKISAMVNVSSTALE</sequence>
<keyword evidence="8 13" id="KW-0238">DNA-binding</keyword>
<feature type="compositionally biased region" description="Low complexity" evidence="14">
    <location>
        <begin position="244"/>
        <end position="259"/>
    </location>
</feature>
<keyword evidence="15" id="KW-0472">Membrane</keyword>
<protein>
    <recommendedName>
        <fullName evidence="3">Sex-determining region Y protein</fullName>
    </recommendedName>
    <alternativeName>
        <fullName evidence="11">Testis-determining factor</fullName>
    </alternativeName>
</protein>
<dbReference type="AlphaFoldDB" id="A0A9Q0I878"/>
<evidence type="ECO:0000313" key="17">
    <source>
        <dbReference type="EMBL" id="KAJ3589374.1"/>
    </source>
</evidence>
<feature type="region of interest" description="Disordered" evidence="14">
    <location>
        <begin position="185"/>
        <end position="291"/>
    </location>
</feature>
<evidence type="ECO:0000256" key="10">
    <source>
        <dbReference type="ARBA" id="ARBA00023163"/>
    </source>
</evidence>
<keyword evidence="7" id="KW-0805">Transcription regulation</keyword>
<feature type="DNA-binding region" description="HMG box" evidence="13">
    <location>
        <begin position="1"/>
        <end position="61"/>
    </location>
</feature>
<evidence type="ECO:0000256" key="14">
    <source>
        <dbReference type="SAM" id="MobiDB-lite"/>
    </source>
</evidence>
<keyword evidence="13" id="KW-0539">Nucleus</keyword>
<keyword evidence="9" id="KW-0010">Activator</keyword>
<evidence type="ECO:0000256" key="7">
    <source>
        <dbReference type="ARBA" id="ARBA00023015"/>
    </source>
</evidence>
<dbReference type="InterPro" id="IPR009071">
    <property type="entry name" value="HMG_box_dom"/>
</dbReference>
<evidence type="ECO:0000256" key="1">
    <source>
        <dbReference type="ARBA" id="ARBA00004324"/>
    </source>
</evidence>
<dbReference type="InterPro" id="IPR050140">
    <property type="entry name" value="SRY-related_HMG-box_TF-like"/>
</dbReference>
<dbReference type="SMART" id="SM00398">
    <property type="entry name" value="HMG"/>
    <property type="match status" value="2"/>
</dbReference>
<keyword evidence="4" id="KW-0221">Differentiation</keyword>
<evidence type="ECO:0000256" key="3">
    <source>
        <dbReference type="ARBA" id="ARBA00019052"/>
    </source>
</evidence>
<keyword evidence="15" id="KW-1133">Transmembrane helix</keyword>
<dbReference type="PROSITE" id="PS50118">
    <property type="entry name" value="HMG_BOX_2"/>
    <property type="match status" value="2"/>
</dbReference>
<feature type="transmembrane region" description="Helical" evidence="15">
    <location>
        <begin position="510"/>
        <end position="529"/>
    </location>
</feature>
<comment type="similarity">
    <text evidence="2">Belongs to the SRY family.</text>
</comment>
<dbReference type="GO" id="GO:0030154">
    <property type="term" value="P:cell differentiation"/>
    <property type="evidence" value="ECO:0007669"/>
    <property type="project" value="UniProtKB-KW"/>
</dbReference>
<evidence type="ECO:0000313" key="18">
    <source>
        <dbReference type="Proteomes" id="UP001148018"/>
    </source>
</evidence>
<comment type="caution">
    <text evidence="17">The sequence shown here is derived from an EMBL/GenBank/DDBJ whole genome shotgun (WGS) entry which is preliminary data.</text>
</comment>
<feature type="DNA-binding region" description="HMG box" evidence="13">
    <location>
        <begin position="119"/>
        <end position="187"/>
    </location>
</feature>
<feature type="region of interest" description="Disordered" evidence="14">
    <location>
        <begin position="62"/>
        <end position="91"/>
    </location>
</feature>
<dbReference type="InterPro" id="IPR036910">
    <property type="entry name" value="HMG_box_dom_sf"/>
</dbReference>
<evidence type="ECO:0000259" key="16">
    <source>
        <dbReference type="PROSITE" id="PS50118"/>
    </source>
</evidence>
<dbReference type="EMBL" id="JANIIK010000115">
    <property type="protein sequence ID" value="KAJ3589374.1"/>
    <property type="molecule type" value="Genomic_DNA"/>
</dbReference>
<evidence type="ECO:0000256" key="6">
    <source>
        <dbReference type="ARBA" id="ARBA00022928"/>
    </source>
</evidence>
<dbReference type="SUPFAM" id="SSF47095">
    <property type="entry name" value="HMG-box"/>
    <property type="match status" value="2"/>
</dbReference>
<reference evidence="17" key="1">
    <citation type="submission" date="2022-07" db="EMBL/GenBank/DDBJ databases">
        <title>Chromosome-level genome of Muraenolepis orangiensis.</title>
        <authorList>
            <person name="Kim J."/>
        </authorList>
    </citation>
    <scope>NUCLEOTIDE SEQUENCE</scope>
    <source>
        <strain evidence="17">KU_S4_2022</strain>
        <tissue evidence="17">Muscle</tissue>
    </source>
</reference>
<evidence type="ECO:0000256" key="9">
    <source>
        <dbReference type="ARBA" id="ARBA00023159"/>
    </source>
</evidence>
<feature type="compositionally biased region" description="Basic and acidic residues" evidence="14">
    <location>
        <begin position="70"/>
        <end position="79"/>
    </location>
</feature>
<comment type="function">
    <text evidence="12">Transcriptional regulator that controls a genetic switch in male development. It is necessary and sufficient for initiating male sex determination by directing the development of supporting cell precursors (pre-Sertoli cells) as Sertoli rather than granulosa cells. Involved in different aspects of gene regulation including promoter activation or repression. Binds to the DNA consensus sequence 5'-[AT]AACAA[AT]-3'. SRY HMG box recognizes DNA by partial intercalation in the minor groove and promotes DNA bending. Also involved in pre-mRNA splicing. In male adult brain involved in the maintenance of motor functions of dopaminergic neurons.</text>
</comment>
<feature type="compositionally biased region" description="Basic and acidic residues" evidence="14">
    <location>
        <begin position="196"/>
        <end position="205"/>
    </location>
</feature>
<keyword evidence="6" id="KW-0726">Sexual differentiation</keyword>
<feature type="domain" description="HMG box" evidence="16">
    <location>
        <begin position="119"/>
        <end position="187"/>
    </location>
</feature>
<gene>
    <name evidence="17" type="ORF">NHX12_010219</name>
</gene>
<accession>A0A9Q0I878</accession>
<keyword evidence="15" id="KW-0812">Transmembrane</keyword>
<keyword evidence="5" id="KW-0112">Calmodulin-binding</keyword>